<evidence type="ECO:0000313" key="3">
    <source>
        <dbReference type="Proteomes" id="UP000053789"/>
    </source>
</evidence>
<keyword evidence="3" id="KW-1185">Reference proteome</keyword>
<protein>
    <submittedName>
        <fullName evidence="2">Uncharacterized protein</fullName>
    </submittedName>
</protein>
<sequence length="132" mass="13070">MRISSAIAAVALLLAPAALADLPPGDWSGETTITVTSSYSTTLTVTKYLTYANATTTSNSSGYFAHPTGWNATSTTPTGATTVNKPTLTAPATSTLAISPPIASATGAASAQEINFAMAALAGAAAVFLGSL</sequence>
<dbReference type="HOGENOM" id="CLU_159449_0_0_1"/>
<feature type="signal peptide" evidence="1">
    <location>
        <begin position="1"/>
        <end position="20"/>
    </location>
</feature>
<dbReference type="EMBL" id="KN846998">
    <property type="protein sequence ID" value="KIW88677.1"/>
    <property type="molecule type" value="Genomic_DNA"/>
</dbReference>
<accession>A0A0D2FPX9</accession>
<feature type="chain" id="PRO_5002257857" evidence="1">
    <location>
        <begin position="21"/>
        <end position="132"/>
    </location>
</feature>
<proteinExistence type="predicted"/>
<dbReference type="VEuPathDB" id="FungiDB:Z519_10723"/>
<dbReference type="GeneID" id="27703651"/>
<evidence type="ECO:0000313" key="2">
    <source>
        <dbReference type="EMBL" id="KIW88677.1"/>
    </source>
</evidence>
<reference evidence="2" key="1">
    <citation type="submission" date="2015-01" db="EMBL/GenBank/DDBJ databases">
        <title>The Genome Sequence of Cladophialophora bantiana CBS 173.52.</title>
        <authorList>
            <consortium name="The Broad Institute Genomics Platform"/>
            <person name="Cuomo C."/>
            <person name="de Hoog S."/>
            <person name="Gorbushina A."/>
            <person name="Stielow B."/>
            <person name="Teixiera M."/>
            <person name="Abouelleil A."/>
            <person name="Chapman S.B."/>
            <person name="Priest M."/>
            <person name="Young S.K."/>
            <person name="Wortman J."/>
            <person name="Nusbaum C."/>
            <person name="Birren B."/>
        </authorList>
    </citation>
    <scope>NUCLEOTIDE SEQUENCE [LARGE SCALE GENOMIC DNA]</scope>
    <source>
        <strain evidence="2">CBS 173.52</strain>
    </source>
</reference>
<organism evidence="2 3">
    <name type="scientific">Cladophialophora bantiana (strain ATCC 10958 / CBS 173.52 / CDC B-1940 / NIH 8579)</name>
    <name type="common">Xylohypha bantiana</name>
    <dbReference type="NCBI Taxonomy" id="1442370"/>
    <lineage>
        <taxon>Eukaryota</taxon>
        <taxon>Fungi</taxon>
        <taxon>Dikarya</taxon>
        <taxon>Ascomycota</taxon>
        <taxon>Pezizomycotina</taxon>
        <taxon>Eurotiomycetes</taxon>
        <taxon>Chaetothyriomycetidae</taxon>
        <taxon>Chaetothyriales</taxon>
        <taxon>Herpotrichiellaceae</taxon>
        <taxon>Cladophialophora</taxon>
    </lineage>
</organism>
<dbReference type="AlphaFoldDB" id="A0A0D2FPX9"/>
<name>A0A0D2FPX9_CLAB1</name>
<gene>
    <name evidence="2" type="ORF">Z519_10723</name>
</gene>
<dbReference type="Proteomes" id="UP000053789">
    <property type="component" value="Unassembled WGS sequence"/>
</dbReference>
<keyword evidence="1" id="KW-0732">Signal</keyword>
<evidence type="ECO:0000256" key="1">
    <source>
        <dbReference type="SAM" id="SignalP"/>
    </source>
</evidence>
<dbReference type="RefSeq" id="XP_016615346.1">
    <property type="nucleotide sequence ID" value="XM_016768439.1"/>
</dbReference>